<dbReference type="GO" id="GO:0046872">
    <property type="term" value="F:metal ion binding"/>
    <property type="evidence" value="ECO:0007669"/>
    <property type="project" value="UniProtKB-KW"/>
</dbReference>
<feature type="binding site" evidence="10">
    <location>
        <position position="220"/>
    </location>
    <ligand>
        <name>Mn(2+)</name>
        <dbReference type="ChEBI" id="CHEBI:29035"/>
    </ligand>
</feature>
<feature type="binding site" evidence="10">
    <location>
        <position position="257"/>
    </location>
    <ligand>
        <name>Mn(2+)</name>
        <dbReference type="ChEBI" id="CHEBI:29035"/>
    </ligand>
</feature>
<dbReference type="HAMAP" id="MF_00453">
    <property type="entry name" value="PEPCK_ATP"/>
    <property type="match status" value="1"/>
</dbReference>
<feature type="binding site" evidence="10">
    <location>
        <position position="323"/>
    </location>
    <ligand>
        <name>ATP</name>
        <dbReference type="ChEBI" id="CHEBI:30616"/>
    </ligand>
</feature>
<gene>
    <name evidence="10" type="primary">pckA</name>
    <name evidence="11" type="ORF">ABS361_15620</name>
</gene>
<dbReference type="Gene3D" id="3.40.449.10">
    <property type="entry name" value="Phosphoenolpyruvate Carboxykinase, domain 1"/>
    <property type="match status" value="1"/>
</dbReference>
<dbReference type="EMBL" id="CP158568">
    <property type="protein sequence ID" value="XBY43506.1"/>
    <property type="molecule type" value="Genomic_DNA"/>
</dbReference>
<keyword evidence="10" id="KW-0963">Cytoplasm</keyword>
<dbReference type="GO" id="GO:0005524">
    <property type="term" value="F:ATP binding"/>
    <property type="evidence" value="ECO:0007669"/>
    <property type="project" value="UniProtKB-UniRule"/>
</dbReference>
<reference evidence="11" key="1">
    <citation type="submission" date="2024-06" db="EMBL/GenBank/DDBJ databases">
        <title>Methylostella associata gen. nov., sp. nov., a novel Ancalomicrobiaceae-affiliated facultatively methylotrophic bacteria that feed on methanotrophs of the genus Methylococcus.</title>
        <authorList>
            <person name="Saltykova V."/>
            <person name="Danilova O.V."/>
            <person name="Oshkin I.Y."/>
            <person name="Belova S.E."/>
            <person name="Pimenov N.V."/>
            <person name="Dedysh S.N."/>
        </authorList>
    </citation>
    <scope>NUCLEOTIDE SEQUENCE</scope>
    <source>
        <strain evidence="11">S20</strain>
    </source>
</reference>
<feature type="binding site" evidence="10">
    <location>
        <position position="220"/>
    </location>
    <ligand>
        <name>ATP</name>
        <dbReference type="ChEBI" id="CHEBI:30616"/>
    </ligand>
</feature>
<keyword evidence="10" id="KW-0479">Metal-binding</keyword>
<evidence type="ECO:0000256" key="10">
    <source>
        <dbReference type="HAMAP-Rule" id="MF_00453"/>
    </source>
</evidence>
<dbReference type="InterPro" id="IPR008210">
    <property type="entry name" value="PEP_carboxykinase_N"/>
</dbReference>
<comment type="caution">
    <text evidence="10">Lacks conserved residue(s) required for the propagation of feature annotation.</text>
</comment>
<comment type="function">
    <text evidence="10">Involved in the gluconeogenesis. Catalyzes the conversion of oxaloacetate (OAA) to phosphoenolpyruvate (PEP) through direct phosphoryl transfer between the nucleoside triphosphate and OAA.</text>
</comment>
<evidence type="ECO:0000256" key="2">
    <source>
        <dbReference type="ARBA" id="ARBA00006052"/>
    </source>
</evidence>
<dbReference type="SUPFAM" id="SSF68923">
    <property type="entry name" value="PEP carboxykinase N-terminal domain"/>
    <property type="match status" value="1"/>
</dbReference>
<dbReference type="InterPro" id="IPR001272">
    <property type="entry name" value="PEP_carboxykinase_ATP"/>
</dbReference>
<dbReference type="SUPFAM" id="SSF53795">
    <property type="entry name" value="PEP carboxykinase-like"/>
    <property type="match status" value="1"/>
</dbReference>
<dbReference type="PIRSF" id="PIRSF006294">
    <property type="entry name" value="PEP_crbxkin"/>
    <property type="match status" value="1"/>
</dbReference>
<feature type="binding site" evidence="10">
    <location>
        <position position="448"/>
    </location>
    <ligand>
        <name>ATP</name>
        <dbReference type="ChEBI" id="CHEBI:30616"/>
    </ligand>
</feature>
<feature type="binding site" evidence="10">
    <location>
        <position position="323"/>
    </location>
    <ligand>
        <name>substrate</name>
    </ligand>
</feature>
<dbReference type="NCBIfam" id="NF006820">
    <property type="entry name" value="PRK09344.1-2"/>
    <property type="match status" value="1"/>
</dbReference>
<dbReference type="PROSITE" id="PS00532">
    <property type="entry name" value="PEPCK_ATP"/>
    <property type="match status" value="1"/>
</dbReference>
<organism evidence="11">
    <name type="scientific">Methyloraptor flagellatus</name>
    <dbReference type="NCBI Taxonomy" id="3162530"/>
    <lineage>
        <taxon>Bacteria</taxon>
        <taxon>Pseudomonadati</taxon>
        <taxon>Pseudomonadota</taxon>
        <taxon>Alphaproteobacteria</taxon>
        <taxon>Hyphomicrobiales</taxon>
        <taxon>Ancalomicrobiaceae</taxon>
        <taxon>Methyloraptor</taxon>
    </lineage>
</organism>
<sequence>MTETGTRNTAHGLDTVGLKNFASAKWNLSEPELYEEAIRRGEARVAAGGALVVETGQHTGRSPQDKFVVKDALTTGTVWWDNNKPMSPVHFETLYADFQKHVEGKELYVQDLVGGADDTYKLPTRVVTELAWQSLFIRNLLIRPAREALGHFVPEFTIIDLPSFKADKERHGARTETIIACDFSRRIVLIGGTSYAGEIKKSVFTLLNFLLPAQNVMPMHCSANVGPAGDVAVFFGLSGTGKTTLSADASRTLIGDDEHGWGKDGVFNFEGGCYAKTIRLSREAEPEIFATTERFGTVLENVVLDPSTRVPNFDDDSKTENTRAAYPLHYIPNASATGKAGQPKNIIMLTADAFGVMPPIAKLTPEQAMYHFLSGYTAKVAGTEKGVTEPQATFSTCFGAPFMPRHPSEYGELLKRLIAEHGVDCWLVNTGWTGGAYGTGRRMPIKITRRLLAAVLDGSLKNAKFYTDRHFGFQVPTDVEGVEPHVLHPRKTWADKLGFDAQAAKLVGMFQKNFEKFEAAVDGAVRDAAPQIRAAAE</sequence>
<feature type="binding site" evidence="10">
    <location>
        <position position="201"/>
    </location>
    <ligand>
        <name>substrate</name>
    </ligand>
</feature>
<accession>A0AAU7X7S1</accession>
<evidence type="ECO:0000256" key="1">
    <source>
        <dbReference type="ARBA" id="ARBA00004742"/>
    </source>
</evidence>
<keyword evidence="5 10" id="KW-0547">Nucleotide-binding</keyword>
<keyword evidence="4 10" id="KW-0312">Gluconeogenesis</keyword>
<feature type="binding site" evidence="10">
    <location>
        <begin position="236"/>
        <end position="244"/>
    </location>
    <ligand>
        <name>ATP</name>
        <dbReference type="ChEBI" id="CHEBI:30616"/>
    </ligand>
</feature>
<dbReference type="NCBIfam" id="TIGR00224">
    <property type="entry name" value="pckA"/>
    <property type="match status" value="1"/>
</dbReference>
<dbReference type="GO" id="GO:0006094">
    <property type="term" value="P:gluconeogenesis"/>
    <property type="evidence" value="ECO:0007669"/>
    <property type="project" value="UniProtKB-UniRule"/>
</dbReference>
<dbReference type="KEGG" id="mflg:ABS361_15620"/>
<keyword evidence="10" id="KW-0464">Manganese</keyword>
<dbReference type="PANTHER" id="PTHR30031:SF0">
    <property type="entry name" value="PHOSPHOENOLPYRUVATE CARBOXYKINASE (ATP)"/>
    <property type="match status" value="1"/>
</dbReference>
<comment type="cofactor">
    <cofactor evidence="10">
        <name>Mn(2+)</name>
        <dbReference type="ChEBI" id="CHEBI:29035"/>
    </cofactor>
    <text evidence="10">Binds 1 Mn(2+) ion per subunit.</text>
</comment>
<feature type="binding site" evidence="10">
    <location>
        <position position="201"/>
    </location>
    <ligand>
        <name>Mn(2+)</name>
        <dbReference type="ChEBI" id="CHEBI:29035"/>
    </ligand>
</feature>
<evidence type="ECO:0000256" key="5">
    <source>
        <dbReference type="ARBA" id="ARBA00022741"/>
    </source>
</evidence>
<evidence type="ECO:0000256" key="8">
    <source>
        <dbReference type="ARBA" id="ARBA00023239"/>
    </source>
</evidence>
<dbReference type="EC" id="4.1.1.49" evidence="3 10"/>
<dbReference type="InterPro" id="IPR013035">
    <property type="entry name" value="PEP_carboxykinase_C"/>
</dbReference>
<feature type="binding site" evidence="10">
    <location>
        <position position="285"/>
    </location>
    <ligand>
        <name>ATP</name>
        <dbReference type="ChEBI" id="CHEBI:30616"/>
    </ligand>
</feature>
<feature type="binding site" evidence="10">
    <location>
        <position position="195"/>
    </location>
    <ligand>
        <name>substrate</name>
    </ligand>
</feature>
<comment type="subcellular location">
    <subcellularLocation>
        <location evidence="10">Cytoplasm</location>
    </subcellularLocation>
</comment>
<dbReference type="AlphaFoldDB" id="A0AAU7X7S1"/>
<comment type="pathway">
    <text evidence="1 10">Carbohydrate biosynthesis; gluconeogenesis.</text>
</comment>
<keyword evidence="7 10" id="KW-0067">ATP-binding</keyword>
<dbReference type="Gene3D" id="3.90.228.20">
    <property type="match status" value="1"/>
</dbReference>
<dbReference type="InterPro" id="IPR015994">
    <property type="entry name" value="PEPCK_ATP_CS"/>
</dbReference>
<feature type="binding site" evidence="10">
    <location>
        <position position="61"/>
    </location>
    <ligand>
        <name>substrate</name>
    </ligand>
</feature>
<dbReference type="RefSeq" id="WP_407048607.1">
    <property type="nucleotide sequence ID" value="NZ_CP158568.1"/>
</dbReference>
<dbReference type="GO" id="GO:0004612">
    <property type="term" value="F:phosphoenolpyruvate carboxykinase (ATP) activity"/>
    <property type="evidence" value="ECO:0007669"/>
    <property type="project" value="UniProtKB-UniRule"/>
</dbReference>
<comment type="catalytic activity">
    <reaction evidence="9 10">
        <text>oxaloacetate + ATP = phosphoenolpyruvate + ADP + CO2</text>
        <dbReference type="Rhea" id="RHEA:18617"/>
        <dbReference type="ChEBI" id="CHEBI:16452"/>
        <dbReference type="ChEBI" id="CHEBI:16526"/>
        <dbReference type="ChEBI" id="CHEBI:30616"/>
        <dbReference type="ChEBI" id="CHEBI:58702"/>
        <dbReference type="ChEBI" id="CHEBI:456216"/>
        <dbReference type="EC" id="4.1.1.49"/>
    </reaction>
</comment>
<proteinExistence type="inferred from homology"/>
<dbReference type="Gene3D" id="2.170.8.10">
    <property type="entry name" value="Phosphoenolpyruvate Carboxykinase, domain 2"/>
    <property type="match status" value="1"/>
</dbReference>
<name>A0AAU7X7S1_9HYPH</name>
<evidence type="ECO:0000256" key="9">
    <source>
        <dbReference type="ARBA" id="ARBA00047371"/>
    </source>
</evidence>
<protein>
    <recommendedName>
        <fullName evidence="3 10">Phosphoenolpyruvate carboxykinase (ATP)</fullName>
        <shortName evidence="10">PCK</shortName>
        <shortName evidence="10">PEP carboxykinase</shortName>
        <shortName evidence="10">PEPCK</shortName>
        <ecNumber evidence="3 10">4.1.1.49</ecNumber>
    </recommendedName>
</protein>
<dbReference type="NCBIfam" id="NF006821">
    <property type="entry name" value="PRK09344.1-3"/>
    <property type="match status" value="1"/>
</dbReference>
<dbReference type="GO" id="GO:0005829">
    <property type="term" value="C:cytosol"/>
    <property type="evidence" value="ECO:0007669"/>
    <property type="project" value="TreeGrafter"/>
</dbReference>
<evidence type="ECO:0000313" key="11">
    <source>
        <dbReference type="EMBL" id="XBY43506.1"/>
    </source>
</evidence>
<keyword evidence="6 10" id="KW-0210">Decarboxylase</keyword>
<feature type="binding site" evidence="10">
    <location>
        <position position="201"/>
    </location>
    <ligand>
        <name>ATP</name>
        <dbReference type="ChEBI" id="CHEBI:30616"/>
    </ligand>
</feature>
<evidence type="ECO:0000256" key="4">
    <source>
        <dbReference type="ARBA" id="ARBA00022432"/>
    </source>
</evidence>
<evidence type="ECO:0000256" key="7">
    <source>
        <dbReference type="ARBA" id="ARBA00022840"/>
    </source>
</evidence>
<dbReference type="PANTHER" id="PTHR30031">
    <property type="entry name" value="PHOSPHOENOLPYRUVATE CARBOXYKINASE ATP"/>
    <property type="match status" value="1"/>
</dbReference>
<evidence type="ECO:0000256" key="6">
    <source>
        <dbReference type="ARBA" id="ARBA00022793"/>
    </source>
</evidence>
<evidence type="ECO:0000256" key="3">
    <source>
        <dbReference type="ARBA" id="ARBA00012363"/>
    </source>
</evidence>
<keyword evidence="8 10" id="KW-0456">Lyase</keyword>
<dbReference type="Pfam" id="PF01293">
    <property type="entry name" value="PEPCK_ATP"/>
    <property type="match status" value="1"/>
</dbReference>
<dbReference type="NCBIfam" id="NF006822">
    <property type="entry name" value="PRK09344.1-4"/>
    <property type="match status" value="1"/>
</dbReference>
<comment type="similarity">
    <text evidence="2 10">Belongs to the phosphoenolpyruvate carboxykinase (ATP) family.</text>
</comment>
<dbReference type="CDD" id="cd00484">
    <property type="entry name" value="PEPCK_ATP"/>
    <property type="match status" value="1"/>
</dbReference>